<comment type="caution">
    <text evidence="1">The sequence shown here is derived from an EMBL/GenBank/DDBJ whole genome shotgun (WGS) entry which is preliminary data.</text>
</comment>
<sequence>MKSVYPYPVLFGDLDLDVLSITVDGTSPLPYSHVSRQQRTVALHRAGRENWEYCTLHLRATLPEAELSDGTWTDAVCLAALTEKATNARSTARLTRASDGTWNGTIDLHRNRHLERAALGLTVVATVDGVPGRMIGATEQDWYVDLKGSTPVRQREIEIVEEDFGDGPQEWLRPYKGAPWIVETTGEVPTVYLNTGAVEGFVDLLNGSGGSPAERLLRDVLAGQIAQDAWTAMFHTAVSDLDTDEDGTPVMPTGWRESVLRAMLPDVLPGRQLTDALYEIEERRTKGFGWAELQTTVQYAAGKRSRIAKKLTNAVRAVGTVDRSGTR</sequence>
<name>A0ABW7BMU3_9ACTN</name>
<dbReference type="Proteomes" id="UP001604282">
    <property type="component" value="Unassembled WGS sequence"/>
</dbReference>
<dbReference type="RefSeq" id="WP_392878590.1">
    <property type="nucleotide sequence ID" value="NZ_JBICZW010000001.1"/>
</dbReference>
<evidence type="ECO:0000313" key="2">
    <source>
        <dbReference type="Proteomes" id="UP001604282"/>
    </source>
</evidence>
<dbReference type="EMBL" id="JBICZW010000001">
    <property type="protein sequence ID" value="MFG3187413.1"/>
    <property type="molecule type" value="Genomic_DNA"/>
</dbReference>
<gene>
    <name evidence="1" type="ORF">ACGFYS_00550</name>
</gene>
<organism evidence="1 2">
    <name type="scientific">Streptomyces omiyaensis</name>
    <dbReference type="NCBI Taxonomy" id="68247"/>
    <lineage>
        <taxon>Bacteria</taxon>
        <taxon>Bacillati</taxon>
        <taxon>Actinomycetota</taxon>
        <taxon>Actinomycetes</taxon>
        <taxon>Kitasatosporales</taxon>
        <taxon>Streptomycetaceae</taxon>
        <taxon>Streptomyces</taxon>
    </lineage>
</organism>
<proteinExistence type="predicted"/>
<keyword evidence="2" id="KW-1185">Reference proteome</keyword>
<accession>A0ABW7BMU3</accession>
<reference evidence="1 2" key="1">
    <citation type="submission" date="2024-10" db="EMBL/GenBank/DDBJ databases">
        <title>The Natural Products Discovery Center: Release of the First 8490 Sequenced Strains for Exploring Actinobacteria Biosynthetic Diversity.</title>
        <authorList>
            <person name="Kalkreuter E."/>
            <person name="Kautsar S.A."/>
            <person name="Yang D."/>
            <person name="Bader C.D."/>
            <person name="Teijaro C.N."/>
            <person name="Fluegel L."/>
            <person name="Davis C.M."/>
            <person name="Simpson J.R."/>
            <person name="Lauterbach L."/>
            <person name="Steele A.D."/>
            <person name="Gui C."/>
            <person name="Meng S."/>
            <person name="Li G."/>
            <person name="Viehrig K."/>
            <person name="Ye F."/>
            <person name="Su P."/>
            <person name="Kiefer A.F."/>
            <person name="Nichols A."/>
            <person name="Cepeda A.J."/>
            <person name="Yan W."/>
            <person name="Fan B."/>
            <person name="Jiang Y."/>
            <person name="Adhikari A."/>
            <person name="Zheng C.-J."/>
            <person name="Schuster L."/>
            <person name="Cowan T.M."/>
            <person name="Smanski M.J."/>
            <person name="Chevrette M.G."/>
            <person name="De Carvalho L.P.S."/>
            <person name="Shen B."/>
        </authorList>
    </citation>
    <scope>NUCLEOTIDE SEQUENCE [LARGE SCALE GENOMIC DNA]</scope>
    <source>
        <strain evidence="1 2">NPDC048229</strain>
    </source>
</reference>
<protein>
    <submittedName>
        <fullName evidence="1">Uncharacterized protein</fullName>
    </submittedName>
</protein>
<evidence type="ECO:0000313" key="1">
    <source>
        <dbReference type="EMBL" id="MFG3187413.1"/>
    </source>
</evidence>